<dbReference type="OrthoDB" id="2317123at2759"/>
<evidence type="ECO:0000313" key="2">
    <source>
        <dbReference type="Proteomes" id="UP000789342"/>
    </source>
</evidence>
<proteinExistence type="predicted"/>
<accession>A0A9N9ICG0</accession>
<comment type="caution">
    <text evidence="1">The sequence shown here is derived from an EMBL/GenBank/DDBJ whole genome shotgun (WGS) entry which is preliminary data.</text>
</comment>
<organism evidence="1 2">
    <name type="scientific">Acaulospora morrowiae</name>
    <dbReference type="NCBI Taxonomy" id="94023"/>
    <lineage>
        <taxon>Eukaryota</taxon>
        <taxon>Fungi</taxon>
        <taxon>Fungi incertae sedis</taxon>
        <taxon>Mucoromycota</taxon>
        <taxon>Glomeromycotina</taxon>
        <taxon>Glomeromycetes</taxon>
        <taxon>Diversisporales</taxon>
        <taxon>Acaulosporaceae</taxon>
        <taxon>Acaulospora</taxon>
    </lineage>
</organism>
<gene>
    <name evidence="1" type="ORF">AMORRO_LOCUS13801</name>
</gene>
<evidence type="ECO:0000313" key="1">
    <source>
        <dbReference type="EMBL" id="CAG8728065.1"/>
    </source>
</evidence>
<sequence length="196" mass="23199">RFGGNDKWVVHADIEQDRKTSKFEFRMTSYDPKTFRAFFEPVKPVRPIFLYASSKRQRPQITSITLLEHRNGHVAVEEQITQNPLSFSVNDPGTFCLFKNKSFWHMYVRVTMEDGSRDKKKIPQRYVTPLGFEMEVDLEHDNENVEDLKLDKNILTPPPIVRSVSSFPFRNHTFTDWCVKRPSKWKRKLLDGLSYR</sequence>
<keyword evidence="2" id="KW-1185">Reference proteome</keyword>
<dbReference type="EMBL" id="CAJVPV010025079">
    <property type="protein sequence ID" value="CAG8728065.1"/>
    <property type="molecule type" value="Genomic_DNA"/>
</dbReference>
<feature type="non-terminal residue" evidence="1">
    <location>
        <position position="196"/>
    </location>
</feature>
<dbReference type="Proteomes" id="UP000789342">
    <property type="component" value="Unassembled WGS sequence"/>
</dbReference>
<dbReference type="AlphaFoldDB" id="A0A9N9ICG0"/>
<feature type="non-terminal residue" evidence="1">
    <location>
        <position position="1"/>
    </location>
</feature>
<reference evidence="1" key="1">
    <citation type="submission" date="2021-06" db="EMBL/GenBank/DDBJ databases">
        <authorList>
            <person name="Kallberg Y."/>
            <person name="Tangrot J."/>
            <person name="Rosling A."/>
        </authorList>
    </citation>
    <scope>NUCLEOTIDE SEQUENCE</scope>
    <source>
        <strain evidence="1">CL551</strain>
    </source>
</reference>
<name>A0A9N9ICG0_9GLOM</name>
<protein>
    <submittedName>
        <fullName evidence="1">17190_t:CDS:1</fullName>
    </submittedName>
</protein>